<evidence type="ECO:0000256" key="2">
    <source>
        <dbReference type="ARBA" id="ARBA00022691"/>
    </source>
</evidence>
<dbReference type="CDD" id="cd02440">
    <property type="entry name" value="AdoMet_MTases"/>
    <property type="match status" value="1"/>
</dbReference>
<keyword evidence="5" id="KW-1185">Reference proteome</keyword>
<feature type="domain" description="Methyltransferase small" evidence="3">
    <location>
        <begin position="38"/>
        <end position="173"/>
    </location>
</feature>
<gene>
    <name evidence="4" type="ORF">ACFQ4E_06165</name>
</gene>
<dbReference type="RefSeq" id="WP_386802056.1">
    <property type="nucleotide sequence ID" value="NZ_JBHTMU010000007.1"/>
</dbReference>
<dbReference type="InterPro" id="IPR029063">
    <property type="entry name" value="SAM-dependent_MTases_sf"/>
</dbReference>
<evidence type="ECO:0000256" key="1">
    <source>
        <dbReference type="ARBA" id="ARBA00022603"/>
    </source>
</evidence>
<dbReference type="InterPro" id="IPR050210">
    <property type="entry name" value="tRNA_Adenine-N(6)_MTase"/>
</dbReference>
<evidence type="ECO:0000313" key="4">
    <source>
        <dbReference type="EMBL" id="MFD1341995.1"/>
    </source>
</evidence>
<dbReference type="PROSITE" id="PS00092">
    <property type="entry name" value="N6_MTASE"/>
    <property type="match status" value="1"/>
</dbReference>
<proteinExistence type="predicted"/>
<dbReference type="Gene3D" id="3.40.50.150">
    <property type="entry name" value="Vaccinia Virus protein VP39"/>
    <property type="match status" value="1"/>
</dbReference>
<dbReference type="EMBL" id="JBHTMU010000007">
    <property type="protein sequence ID" value="MFD1341995.1"/>
    <property type="molecule type" value="Genomic_DNA"/>
</dbReference>
<name>A0ABW3ZGZ0_9RHOB</name>
<dbReference type="GO" id="GO:0008168">
    <property type="term" value="F:methyltransferase activity"/>
    <property type="evidence" value="ECO:0007669"/>
    <property type="project" value="UniProtKB-KW"/>
</dbReference>
<dbReference type="Pfam" id="PF05175">
    <property type="entry name" value="MTS"/>
    <property type="match status" value="1"/>
</dbReference>
<organism evidence="4 5">
    <name type="scientific">Litorisediminicola beolgyonensis</name>
    <dbReference type="NCBI Taxonomy" id="1173614"/>
    <lineage>
        <taxon>Bacteria</taxon>
        <taxon>Pseudomonadati</taxon>
        <taxon>Pseudomonadota</taxon>
        <taxon>Alphaproteobacteria</taxon>
        <taxon>Rhodobacterales</taxon>
        <taxon>Paracoccaceae</taxon>
        <taxon>Litorisediminicola</taxon>
    </lineage>
</organism>
<dbReference type="PANTHER" id="PTHR47739:SF1">
    <property type="entry name" value="TRNA1(VAL) (ADENINE(37)-N6)-METHYLTRANSFERASE"/>
    <property type="match status" value="1"/>
</dbReference>
<evidence type="ECO:0000259" key="3">
    <source>
        <dbReference type="Pfam" id="PF05175"/>
    </source>
</evidence>
<dbReference type="InterPro" id="IPR007848">
    <property type="entry name" value="Small_mtfrase_dom"/>
</dbReference>
<evidence type="ECO:0000313" key="5">
    <source>
        <dbReference type="Proteomes" id="UP001597135"/>
    </source>
</evidence>
<keyword evidence="1 4" id="KW-0489">Methyltransferase</keyword>
<dbReference type="Proteomes" id="UP001597135">
    <property type="component" value="Unassembled WGS sequence"/>
</dbReference>
<keyword evidence="4" id="KW-0808">Transferase</keyword>
<dbReference type="EC" id="2.1.1.223" evidence="4"/>
<accession>A0ABW3ZGZ0</accession>
<dbReference type="GO" id="GO:0032259">
    <property type="term" value="P:methylation"/>
    <property type="evidence" value="ECO:0007669"/>
    <property type="project" value="UniProtKB-KW"/>
</dbReference>
<comment type="caution">
    <text evidence="4">The sequence shown here is derived from an EMBL/GenBank/DDBJ whole genome shotgun (WGS) entry which is preliminary data.</text>
</comment>
<protein>
    <submittedName>
        <fullName evidence="4">tRNA1(Val) (Adenine(37)-N6)-methyltransferase</fullName>
        <ecNumber evidence="4">2.1.1.223</ecNumber>
    </submittedName>
</protein>
<sequence length="256" mass="27474">MTDERFAPEDLSHDRFLGGRLTLAQPRRGYRAGIDPVLLAASVPARPDERVLELGSGVGTALFCLAARVSGLSLTGVERAPAYAALARDNAAANGIAARIVTADLAALPAELRQESFDHVLANPPYFDPAASSAASDPGREAGRSEETPLALWIEVAARRLRPGGRLTLIHRAERLPQILAALSDRLGAICVQPLAPREGREARLVLVRAAKGGRAPFRLLDPIRLHKGRAHLRDEDDYAPEIARVLRDGEALSFG</sequence>
<dbReference type="InterPro" id="IPR002052">
    <property type="entry name" value="DNA_methylase_N6_adenine_CS"/>
</dbReference>
<dbReference type="SUPFAM" id="SSF53335">
    <property type="entry name" value="S-adenosyl-L-methionine-dependent methyltransferases"/>
    <property type="match status" value="1"/>
</dbReference>
<reference evidence="5" key="1">
    <citation type="journal article" date="2019" name="Int. J. Syst. Evol. Microbiol.">
        <title>The Global Catalogue of Microorganisms (GCM) 10K type strain sequencing project: providing services to taxonomists for standard genome sequencing and annotation.</title>
        <authorList>
            <consortium name="The Broad Institute Genomics Platform"/>
            <consortium name="The Broad Institute Genome Sequencing Center for Infectious Disease"/>
            <person name="Wu L."/>
            <person name="Ma J."/>
        </authorList>
    </citation>
    <scope>NUCLEOTIDE SEQUENCE [LARGE SCALE GENOMIC DNA]</scope>
    <source>
        <strain evidence="5">CCUG 62953</strain>
    </source>
</reference>
<keyword evidence="2" id="KW-0949">S-adenosyl-L-methionine</keyword>
<dbReference type="PANTHER" id="PTHR47739">
    <property type="entry name" value="TRNA1(VAL) (ADENINE(37)-N6)-METHYLTRANSFERASE"/>
    <property type="match status" value="1"/>
</dbReference>